<protein>
    <recommendedName>
        <fullName evidence="1">HNH nuclease domain-containing protein</fullName>
    </recommendedName>
</protein>
<dbReference type="SUPFAM" id="SSF54060">
    <property type="entry name" value="His-Me finger endonucleases"/>
    <property type="match status" value="1"/>
</dbReference>
<evidence type="ECO:0000259" key="1">
    <source>
        <dbReference type="Pfam" id="PF13392"/>
    </source>
</evidence>
<feature type="domain" description="HNH nuclease" evidence="1">
    <location>
        <begin position="61"/>
        <end position="106"/>
    </location>
</feature>
<evidence type="ECO:0000313" key="3">
    <source>
        <dbReference type="Proteomes" id="UP000265703"/>
    </source>
</evidence>
<gene>
    <name evidence="2" type="ORF">C1645_827159</name>
</gene>
<dbReference type="Gene3D" id="1.10.10.10">
    <property type="entry name" value="Winged helix-like DNA-binding domain superfamily/Winged helix DNA-binding domain"/>
    <property type="match status" value="1"/>
</dbReference>
<keyword evidence="3" id="KW-1185">Reference proteome</keyword>
<dbReference type="InterPro" id="IPR036388">
    <property type="entry name" value="WH-like_DNA-bd_sf"/>
</dbReference>
<dbReference type="AlphaFoldDB" id="A0A397SV10"/>
<proteinExistence type="predicted"/>
<dbReference type="Gene3D" id="3.90.75.20">
    <property type="match status" value="1"/>
</dbReference>
<name>A0A397SV10_9GLOM</name>
<organism evidence="2 3">
    <name type="scientific">Glomus cerebriforme</name>
    <dbReference type="NCBI Taxonomy" id="658196"/>
    <lineage>
        <taxon>Eukaryota</taxon>
        <taxon>Fungi</taxon>
        <taxon>Fungi incertae sedis</taxon>
        <taxon>Mucoromycota</taxon>
        <taxon>Glomeromycotina</taxon>
        <taxon>Glomeromycetes</taxon>
        <taxon>Glomerales</taxon>
        <taxon>Glomeraceae</taxon>
        <taxon>Glomus</taxon>
    </lineage>
</organism>
<evidence type="ECO:0000313" key="2">
    <source>
        <dbReference type="EMBL" id="RIA87885.1"/>
    </source>
</evidence>
<dbReference type="EMBL" id="QKYT01000288">
    <property type="protein sequence ID" value="RIA87885.1"/>
    <property type="molecule type" value="Genomic_DNA"/>
</dbReference>
<sequence>MKRLFGFRISLALHLKFQEVAFQNAVVENKIPLVAGVGFNKWCNHPRFIANGLRKIVREGYLAHRSVALAFCPKEEGKKYVNHIDDNPTNNNASNLEWYTQKENMQHAVCFGLHNFKDSNKHQRPIRQIFDDGSTLEFPSIAEAQRTTGINQSTISVVCRAHVGGYR</sequence>
<dbReference type="STRING" id="658196.A0A397SV10"/>
<reference evidence="2 3" key="1">
    <citation type="submission" date="2018-06" db="EMBL/GenBank/DDBJ databases">
        <title>Comparative genomics reveals the genomic features of Rhizophagus irregularis, R. cerebriforme, R. diaphanum and Gigaspora rosea, and their symbiotic lifestyle signature.</title>
        <authorList>
            <person name="Morin E."/>
            <person name="San Clemente H."/>
            <person name="Chen E.C.H."/>
            <person name="De La Providencia I."/>
            <person name="Hainaut M."/>
            <person name="Kuo A."/>
            <person name="Kohler A."/>
            <person name="Murat C."/>
            <person name="Tang N."/>
            <person name="Roy S."/>
            <person name="Loubradou J."/>
            <person name="Henrissat B."/>
            <person name="Grigoriev I.V."/>
            <person name="Corradi N."/>
            <person name="Roux C."/>
            <person name="Martin F.M."/>
        </authorList>
    </citation>
    <scope>NUCLEOTIDE SEQUENCE [LARGE SCALE GENOMIC DNA]</scope>
    <source>
        <strain evidence="2 3">DAOM 227022</strain>
    </source>
</reference>
<dbReference type="SUPFAM" id="SSF64496">
    <property type="entry name" value="DNA-binding domain of intron-encoded endonucleases"/>
    <property type="match status" value="1"/>
</dbReference>
<comment type="caution">
    <text evidence="2">The sequence shown here is derived from an EMBL/GenBank/DDBJ whole genome shotgun (WGS) entry which is preliminary data.</text>
</comment>
<dbReference type="InterPro" id="IPR044925">
    <property type="entry name" value="His-Me_finger_sf"/>
</dbReference>
<dbReference type="OrthoDB" id="2417035at2759"/>
<dbReference type="Pfam" id="PF13392">
    <property type="entry name" value="HNH_3"/>
    <property type="match status" value="1"/>
</dbReference>
<dbReference type="Proteomes" id="UP000265703">
    <property type="component" value="Unassembled WGS sequence"/>
</dbReference>
<accession>A0A397SV10</accession>
<dbReference type="InterPro" id="IPR003615">
    <property type="entry name" value="HNH_nuc"/>
</dbReference>